<name>A0A1E4SAW4_9ASCO</name>
<evidence type="ECO:0000313" key="1">
    <source>
        <dbReference type="EMBL" id="ODV76618.1"/>
    </source>
</evidence>
<accession>A0A1E4SAW4</accession>
<gene>
    <name evidence="1" type="ORF">CANTADRAFT_92506</name>
</gene>
<dbReference type="Proteomes" id="UP000094285">
    <property type="component" value="Unassembled WGS sequence"/>
</dbReference>
<reference evidence="2" key="1">
    <citation type="submission" date="2016-05" db="EMBL/GenBank/DDBJ databases">
        <title>Comparative genomics of biotechnologically important yeasts.</title>
        <authorList>
            <consortium name="DOE Joint Genome Institute"/>
            <person name="Riley R."/>
            <person name="Haridas S."/>
            <person name="Wolfe K.H."/>
            <person name="Lopes M.R."/>
            <person name="Hittinger C.T."/>
            <person name="Goker M."/>
            <person name="Salamov A."/>
            <person name="Wisecaver J."/>
            <person name="Long T.M."/>
            <person name="Aerts A.L."/>
            <person name="Barry K."/>
            <person name="Choi C."/>
            <person name="Clum A."/>
            <person name="Coughlan A.Y."/>
            <person name="Deshpande S."/>
            <person name="Douglass A.P."/>
            <person name="Hanson S.J."/>
            <person name="Klenk H.-P."/>
            <person name="Labutti K."/>
            <person name="Lapidus A."/>
            <person name="Lindquist E."/>
            <person name="Lipzen A."/>
            <person name="Meier-Kolthoff J.P."/>
            <person name="Ohm R.A."/>
            <person name="Otillar R.P."/>
            <person name="Pangilinan J."/>
            <person name="Peng Y."/>
            <person name="Rokas A."/>
            <person name="Rosa C.A."/>
            <person name="Scheuner C."/>
            <person name="Sibirny A.A."/>
            <person name="Slot J.C."/>
            <person name="Stielow J.B."/>
            <person name="Sun H."/>
            <person name="Kurtzman C.P."/>
            <person name="Blackwell M."/>
            <person name="Grigoriev I.V."/>
            <person name="Jeffries T.W."/>
        </authorList>
    </citation>
    <scope>NUCLEOTIDE SEQUENCE [LARGE SCALE GENOMIC DNA]</scope>
    <source>
        <strain evidence="2">NRRL Y-17324</strain>
    </source>
</reference>
<dbReference type="GeneID" id="30986088"/>
<dbReference type="RefSeq" id="XP_020061740.1">
    <property type="nucleotide sequence ID" value="XM_020211952.1"/>
</dbReference>
<proteinExistence type="predicted"/>
<protein>
    <submittedName>
        <fullName evidence="1">Uncharacterized protein</fullName>
    </submittedName>
</protein>
<dbReference type="AlphaFoldDB" id="A0A1E4SAW4"/>
<evidence type="ECO:0000313" key="2">
    <source>
        <dbReference type="Proteomes" id="UP000094285"/>
    </source>
</evidence>
<dbReference type="EMBL" id="KV453918">
    <property type="protein sequence ID" value="ODV76618.1"/>
    <property type="molecule type" value="Genomic_DNA"/>
</dbReference>
<organism evidence="1 2">
    <name type="scientific">Suhomyces tanzawaensis NRRL Y-17324</name>
    <dbReference type="NCBI Taxonomy" id="984487"/>
    <lineage>
        <taxon>Eukaryota</taxon>
        <taxon>Fungi</taxon>
        <taxon>Dikarya</taxon>
        <taxon>Ascomycota</taxon>
        <taxon>Saccharomycotina</taxon>
        <taxon>Pichiomycetes</taxon>
        <taxon>Debaryomycetaceae</taxon>
        <taxon>Suhomyces</taxon>
    </lineage>
</organism>
<keyword evidence="2" id="KW-1185">Reference proteome</keyword>
<sequence length="172" mass="18229">MLGATRASVSVNGSRAFDWLPSREAPLIVCLQISVHACTLACVCHVIHAIPSVFAPIRFCSESLANVAVSSLLATFQNPPLLIVPQHTFFPRAGPSNVSSVSRVSSYTLLYGGCMAQRASPPHPGVLYALSNVLPCIMNGCSPDGGNPVKVGDLGHFVRNNRVQTLIRSFSG</sequence>